<dbReference type="EMBL" id="JADOTX010000001">
    <property type="protein sequence ID" value="MBG6065567.1"/>
    <property type="molecule type" value="Genomic_DNA"/>
</dbReference>
<name>A0ABS0JES3_9ACTN</name>
<dbReference type="Proteomes" id="UP000614915">
    <property type="component" value="Unassembled WGS sequence"/>
</dbReference>
<feature type="compositionally biased region" description="Basic and acidic residues" evidence="1">
    <location>
        <begin position="17"/>
        <end position="33"/>
    </location>
</feature>
<evidence type="ECO:0000313" key="2">
    <source>
        <dbReference type="EMBL" id="MBG6065567.1"/>
    </source>
</evidence>
<keyword evidence="3" id="KW-1185">Reference proteome</keyword>
<evidence type="ECO:0000313" key="3">
    <source>
        <dbReference type="Proteomes" id="UP000614915"/>
    </source>
</evidence>
<gene>
    <name evidence="2" type="ORF">IW248_001854</name>
</gene>
<dbReference type="RefSeq" id="WP_196926597.1">
    <property type="nucleotide sequence ID" value="NZ_JADOTX010000001.1"/>
</dbReference>
<accession>A0ABS0JES3</accession>
<feature type="region of interest" description="Disordered" evidence="1">
    <location>
        <begin position="17"/>
        <end position="55"/>
    </location>
</feature>
<organism evidence="2 3">
    <name type="scientific">Micromonospora ureilytica</name>
    <dbReference type="NCBI Taxonomy" id="709868"/>
    <lineage>
        <taxon>Bacteria</taxon>
        <taxon>Bacillati</taxon>
        <taxon>Actinomycetota</taxon>
        <taxon>Actinomycetes</taxon>
        <taxon>Micromonosporales</taxon>
        <taxon>Micromonosporaceae</taxon>
        <taxon>Micromonospora</taxon>
    </lineage>
</organism>
<comment type="caution">
    <text evidence="2">The sequence shown here is derived from an EMBL/GenBank/DDBJ whole genome shotgun (WGS) entry which is preliminary data.</text>
</comment>
<reference evidence="2 3" key="1">
    <citation type="submission" date="2020-11" db="EMBL/GenBank/DDBJ databases">
        <title>Sequencing the genomes of 1000 actinobacteria strains.</title>
        <authorList>
            <person name="Klenk H.-P."/>
        </authorList>
    </citation>
    <scope>NUCLEOTIDE SEQUENCE [LARGE SCALE GENOMIC DNA]</scope>
    <source>
        <strain evidence="2 3">DSM 101692</strain>
    </source>
</reference>
<evidence type="ECO:0000256" key="1">
    <source>
        <dbReference type="SAM" id="MobiDB-lite"/>
    </source>
</evidence>
<sequence>MLTVAFLPVFLSPLRTRRDLPESPAGKDDDGADQRTGSLVLAGANRPVAETPGLR</sequence>
<protein>
    <submittedName>
        <fullName evidence="2">Uncharacterized protein</fullName>
    </submittedName>
</protein>
<proteinExistence type="predicted"/>